<reference evidence="2" key="1">
    <citation type="submission" date="2021-03" db="EMBL/GenBank/DDBJ databases">
        <authorList>
            <person name="Tagirdzhanova G."/>
        </authorList>
    </citation>
    <scope>NUCLEOTIDE SEQUENCE</scope>
</reference>
<dbReference type="EMBL" id="CAJPDQ010000001">
    <property type="protein sequence ID" value="CAF9903667.1"/>
    <property type="molecule type" value="Genomic_DNA"/>
</dbReference>
<dbReference type="Proteomes" id="UP000664169">
    <property type="component" value="Unassembled WGS sequence"/>
</dbReference>
<evidence type="ECO:0000313" key="2">
    <source>
        <dbReference type="EMBL" id="CAF9903667.1"/>
    </source>
</evidence>
<accession>A0A8H3HV52</accession>
<comment type="caution">
    <text evidence="2">The sequence shown here is derived from an EMBL/GenBank/DDBJ whole genome shotgun (WGS) entry which is preliminary data.</text>
</comment>
<feature type="region of interest" description="Disordered" evidence="1">
    <location>
        <begin position="1"/>
        <end position="33"/>
    </location>
</feature>
<evidence type="ECO:0000256" key="1">
    <source>
        <dbReference type="SAM" id="MobiDB-lite"/>
    </source>
</evidence>
<proteinExistence type="predicted"/>
<evidence type="ECO:0000313" key="3">
    <source>
        <dbReference type="Proteomes" id="UP000664169"/>
    </source>
</evidence>
<protein>
    <submittedName>
        <fullName evidence="2">Uncharacterized protein</fullName>
    </submittedName>
</protein>
<sequence length="91" mass="9996">MASSAIMNPAYYLSTPAPRRPNPVNQSRPVRDSLESDYSLVKPMDNVSPKSKSLLGIFAKDKSPKKTQAASTRKVIETNIHDIAHGTSAWK</sequence>
<name>A0A8H3HV52_9LECA</name>
<keyword evidence="3" id="KW-1185">Reference proteome</keyword>
<organism evidence="2 3">
    <name type="scientific">Gomphillus americanus</name>
    <dbReference type="NCBI Taxonomy" id="1940652"/>
    <lineage>
        <taxon>Eukaryota</taxon>
        <taxon>Fungi</taxon>
        <taxon>Dikarya</taxon>
        <taxon>Ascomycota</taxon>
        <taxon>Pezizomycotina</taxon>
        <taxon>Lecanoromycetes</taxon>
        <taxon>OSLEUM clade</taxon>
        <taxon>Ostropomycetidae</taxon>
        <taxon>Ostropales</taxon>
        <taxon>Graphidaceae</taxon>
        <taxon>Gomphilloideae</taxon>
        <taxon>Gomphillus</taxon>
    </lineage>
</organism>
<dbReference type="AlphaFoldDB" id="A0A8H3HV52"/>
<gene>
    <name evidence="2" type="ORF">GOMPHAMPRED_000486</name>
</gene>